<gene>
    <name evidence="2" type="ORF">FPZ44_23835</name>
</gene>
<feature type="transmembrane region" description="Helical" evidence="1">
    <location>
        <begin position="7"/>
        <end position="24"/>
    </location>
</feature>
<keyword evidence="1" id="KW-1133">Transmembrane helix</keyword>
<comment type="caution">
    <text evidence="2">The sequence shown here is derived from an EMBL/GenBank/DDBJ whole genome shotgun (WGS) entry which is preliminary data.</text>
</comment>
<dbReference type="Proteomes" id="UP000318102">
    <property type="component" value="Unassembled WGS sequence"/>
</dbReference>
<protein>
    <submittedName>
        <fullName evidence="2">Uncharacterized protein</fullName>
    </submittedName>
</protein>
<keyword evidence="3" id="KW-1185">Reference proteome</keyword>
<dbReference type="EMBL" id="VNJK01000006">
    <property type="protein sequence ID" value="TVX85984.1"/>
    <property type="molecule type" value="Genomic_DNA"/>
</dbReference>
<organism evidence="2 3">
    <name type="scientific">Paenibacillus agilis</name>
    <dbReference type="NCBI Taxonomy" id="3020863"/>
    <lineage>
        <taxon>Bacteria</taxon>
        <taxon>Bacillati</taxon>
        <taxon>Bacillota</taxon>
        <taxon>Bacilli</taxon>
        <taxon>Bacillales</taxon>
        <taxon>Paenibacillaceae</taxon>
        <taxon>Paenibacillus</taxon>
    </lineage>
</organism>
<evidence type="ECO:0000256" key="1">
    <source>
        <dbReference type="SAM" id="Phobius"/>
    </source>
</evidence>
<keyword evidence="1" id="KW-0472">Membrane</keyword>
<keyword evidence="1" id="KW-0812">Transmembrane</keyword>
<dbReference type="AlphaFoldDB" id="A0A559IEA2"/>
<name>A0A559IEA2_9BACL</name>
<feature type="transmembrane region" description="Helical" evidence="1">
    <location>
        <begin position="44"/>
        <end position="74"/>
    </location>
</feature>
<evidence type="ECO:0000313" key="2">
    <source>
        <dbReference type="EMBL" id="TVX85984.1"/>
    </source>
</evidence>
<dbReference type="RefSeq" id="WP_144994710.1">
    <property type="nucleotide sequence ID" value="NZ_VNJK01000006.1"/>
</dbReference>
<reference evidence="2 3" key="1">
    <citation type="submission" date="2019-07" db="EMBL/GenBank/DDBJ databases">
        <authorList>
            <person name="Kim J."/>
        </authorList>
    </citation>
    <scope>NUCLEOTIDE SEQUENCE [LARGE SCALE GENOMIC DNA]</scope>
    <source>
        <strain evidence="2 3">N4</strain>
    </source>
</reference>
<evidence type="ECO:0000313" key="3">
    <source>
        <dbReference type="Proteomes" id="UP000318102"/>
    </source>
</evidence>
<proteinExistence type="predicted"/>
<sequence length="94" mass="11029">MGFLLSWIISTAIVFFILFIVFNLDEKYLYGDVRDIAEEIWVLYIILTFVPIINIILCLVTTVVFIVLMICNFMDSHNMDGEKMLKKIFLVKED</sequence>
<accession>A0A559IEA2</accession>